<proteinExistence type="predicted"/>
<keyword evidence="1" id="KW-0479">Metal-binding</keyword>
<evidence type="ECO:0000313" key="3">
    <source>
        <dbReference type="EMBL" id="KAF1963251.1"/>
    </source>
</evidence>
<keyword evidence="2" id="KW-0480">Metal-thiolate cluster</keyword>
<evidence type="ECO:0000313" key="4">
    <source>
        <dbReference type="Proteomes" id="UP000800035"/>
    </source>
</evidence>
<dbReference type="InterPro" id="IPR017854">
    <property type="entry name" value="Metalthion_dom_sf"/>
</dbReference>
<dbReference type="AlphaFoldDB" id="A0A6A5UEB0"/>
<dbReference type="GO" id="GO:0046872">
    <property type="term" value="F:metal ion binding"/>
    <property type="evidence" value="ECO:0007669"/>
    <property type="project" value="UniProtKB-KW"/>
</dbReference>
<dbReference type="SUPFAM" id="SSF57868">
    <property type="entry name" value="Metallothionein"/>
    <property type="match status" value="1"/>
</dbReference>
<accession>A0A6A5UEB0</accession>
<organism evidence="3 4">
    <name type="scientific">Byssothecium circinans</name>
    <dbReference type="NCBI Taxonomy" id="147558"/>
    <lineage>
        <taxon>Eukaryota</taxon>
        <taxon>Fungi</taxon>
        <taxon>Dikarya</taxon>
        <taxon>Ascomycota</taxon>
        <taxon>Pezizomycotina</taxon>
        <taxon>Dothideomycetes</taxon>
        <taxon>Pleosporomycetidae</taxon>
        <taxon>Pleosporales</taxon>
        <taxon>Massarineae</taxon>
        <taxon>Massarinaceae</taxon>
        <taxon>Byssothecium</taxon>
    </lineage>
</organism>
<sequence>MGNCGCASSTYLPVYGLHRRTFTDLVRYFLGTTGTCNCGQNCTCDNCPVHKPRHHKMVDNFNDFRLPTSTSTSPSAWTE</sequence>
<reference evidence="3" key="1">
    <citation type="journal article" date="2020" name="Stud. Mycol.">
        <title>101 Dothideomycetes genomes: a test case for predicting lifestyles and emergence of pathogens.</title>
        <authorList>
            <person name="Haridas S."/>
            <person name="Albert R."/>
            <person name="Binder M."/>
            <person name="Bloem J."/>
            <person name="Labutti K."/>
            <person name="Salamov A."/>
            <person name="Andreopoulos B."/>
            <person name="Baker S."/>
            <person name="Barry K."/>
            <person name="Bills G."/>
            <person name="Bluhm B."/>
            <person name="Cannon C."/>
            <person name="Castanera R."/>
            <person name="Culley D."/>
            <person name="Daum C."/>
            <person name="Ezra D."/>
            <person name="Gonzalez J."/>
            <person name="Henrissat B."/>
            <person name="Kuo A."/>
            <person name="Liang C."/>
            <person name="Lipzen A."/>
            <person name="Lutzoni F."/>
            <person name="Magnuson J."/>
            <person name="Mondo S."/>
            <person name="Nolan M."/>
            <person name="Ohm R."/>
            <person name="Pangilinan J."/>
            <person name="Park H.-J."/>
            <person name="Ramirez L."/>
            <person name="Alfaro M."/>
            <person name="Sun H."/>
            <person name="Tritt A."/>
            <person name="Yoshinaga Y."/>
            <person name="Zwiers L.-H."/>
            <person name="Turgeon B."/>
            <person name="Goodwin S."/>
            <person name="Spatafora J."/>
            <person name="Crous P."/>
            <person name="Grigoriev I."/>
        </authorList>
    </citation>
    <scope>NUCLEOTIDE SEQUENCE</scope>
    <source>
        <strain evidence="3">CBS 675.92</strain>
    </source>
</reference>
<dbReference type="EMBL" id="ML976977">
    <property type="protein sequence ID" value="KAF1963251.1"/>
    <property type="molecule type" value="Genomic_DNA"/>
</dbReference>
<name>A0A6A5UEB0_9PLEO</name>
<dbReference type="Proteomes" id="UP000800035">
    <property type="component" value="Unassembled WGS sequence"/>
</dbReference>
<protein>
    <submittedName>
        <fullName evidence="3">Uncharacterized protein</fullName>
    </submittedName>
</protein>
<keyword evidence="4" id="KW-1185">Reference proteome</keyword>
<evidence type="ECO:0000256" key="1">
    <source>
        <dbReference type="ARBA" id="ARBA00022723"/>
    </source>
</evidence>
<evidence type="ECO:0000256" key="2">
    <source>
        <dbReference type="ARBA" id="ARBA00022851"/>
    </source>
</evidence>
<gene>
    <name evidence="3" type="ORF">CC80DRAFT_541195</name>
</gene>